<name>A0A0E9TP19_ANGAN</name>
<sequence>MPSTWTSGRFFSRCKTRSCSVPPNTTFINFLL</sequence>
<dbReference type="EMBL" id="GBXM01054109">
    <property type="protein sequence ID" value="JAH54468.1"/>
    <property type="molecule type" value="Transcribed_RNA"/>
</dbReference>
<reference evidence="1" key="1">
    <citation type="submission" date="2014-11" db="EMBL/GenBank/DDBJ databases">
        <authorList>
            <person name="Amaro Gonzalez C."/>
        </authorList>
    </citation>
    <scope>NUCLEOTIDE SEQUENCE</scope>
</reference>
<accession>A0A0E9TP19</accession>
<evidence type="ECO:0000313" key="1">
    <source>
        <dbReference type="EMBL" id="JAH54468.1"/>
    </source>
</evidence>
<protein>
    <submittedName>
        <fullName evidence="1">Uncharacterized protein</fullName>
    </submittedName>
</protein>
<proteinExistence type="predicted"/>
<reference evidence="1" key="2">
    <citation type="journal article" date="2015" name="Fish Shellfish Immunol.">
        <title>Early steps in the European eel (Anguilla anguilla)-Vibrio vulnificus interaction in the gills: Role of the RtxA13 toxin.</title>
        <authorList>
            <person name="Callol A."/>
            <person name="Pajuelo D."/>
            <person name="Ebbesson L."/>
            <person name="Teles M."/>
            <person name="MacKenzie S."/>
            <person name="Amaro C."/>
        </authorList>
    </citation>
    <scope>NUCLEOTIDE SEQUENCE</scope>
</reference>
<dbReference type="AlphaFoldDB" id="A0A0E9TP19"/>
<organism evidence="1">
    <name type="scientific">Anguilla anguilla</name>
    <name type="common">European freshwater eel</name>
    <name type="synonym">Muraena anguilla</name>
    <dbReference type="NCBI Taxonomy" id="7936"/>
    <lineage>
        <taxon>Eukaryota</taxon>
        <taxon>Metazoa</taxon>
        <taxon>Chordata</taxon>
        <taxon>Craniata</taxon>
        <taxon>Vertebrata</taxon>
        <taxon>Euteleostomi</taxon>
        <taxon>Actinopterygii</taxon>
        <taxon>Neopterygii</taxon>
        <taxon>Teleostei</taxon>
        <taxon>Anguilliformes</taxon>
        <taxon>Anguillidae</taxon>
        <taxon>Anguilla</taxon>
    </lineage>
</organism>